<sequence length="79" mass="9035">MKTNASILQQEIYPKNKAKSGESLTRSFMFSNFQLIQVKVIFVLSQRILSNTFFLENDTIGLHRIIDGKLMRSKARGGQ</sequence>
<organism evidence="1 2">
    <name type="scientific">Enterococcus mundtii</name>
    <dbReference type="NCBI Taxonomy" id="53346"/>
    <lineage>
        <taxon>Bacteria</taxon>
        <taxon>Bacillati</taxon>
        <taxon>Bacillota</taxon>
        <taxon>Bacilli</taxon>
        <taxon>Lactobacillales</taxon>
        <taxon>Enterococcaceae</taxon>
        <taxon>Enterococcus</taxon>
    </lineage>
</organism>
<dbReference type="Proteomes" id="UP000509460">
    <property type="component" value="Chromosome"/>
</dbReference>
<evidence type="ECO:0000313" key="1">
    <source>
        <dbReference type="EMBL" id="BBM13282.1"/>
    </source>
</evidence>
<name>A0AAI8WCC8_ENTMU</name>
<reference evidence="1 2" key="1">
    <citation type="submission" date="2019-07" db="EMBL/GenBank/DDBJ databases">
        <title>antibiotic susceptibility of plant-derived lactic acid bacteria.</title>
        <authorList>
            <person name="Sugiyama M."/>
            <person name="Noda M."/>
        </authorList>
    </citation>
    <scope>NUCLEOTIDE SEQUENCE [LARGE SCALE GENOMIC DNA]</scope>
    <source>
        <strain evidence="1 2">15-1A</strain>
    </source>
</reference>
<accession>A0AAI8WCC8</accession>
<dbReference type="EMBL" id="AP019810">
    <property type="protein sequence ID" value="BBM13282.1"/>
    <property type="molecule type" value="Genomic_DNA"/>
</dbReference>
<evidence type="ECO:0000313" key="2">
    <source>
        <dbReference type="Proteomes" id="UP000509460"/>
    </source>
</evidence>
<dbReference type="AlphaFoldDB" id="A0AAI8WCC8"/>
<proteinExistence type="predicted"/>
<gene>
    <name evidence="1" type="ORF">EM151A_0040</name>
</gene>
<protein>
    <submittedName>
        <fullName evidence="1">Uncharacterized protein</fullName>
    </submittedName>
</protein>